<accession>N1MMB7</accession>
<gene>
    <name evidence="1" type="ORF">EBBID32_10700</name>
</gene>
<sequence length="97" mass="11222">MLPIRPSSTGKTPDAIAFLRWLHTHPKVMAERAAYLEGREALLWNHDVEERRAILVQEDAIVHDIDDRLSDVIVQSRTDRGGSSVVPWNYTKKRDRF</sequence>
<evidence type="ECO:0000313" key="2">
    <source>
        <dbReference type="Proteomes" id="UP000013201"/>
    </source>
</evidence>
<dbReference type="Proteomes" id="UP000013201">
    <property type="component" value="Unassembled WGS sequence"/>
</dbReference>
<keyword evidence="2" id="KW-1185">Reference proteome</keyword>
<reference evidence="1 2" key="1">
    <citation type="submission" date="2013-03" db="EMBL/GenBank/DDBJ databases">
        <authorList>
            <person name="Le V."/>
        </authorList>
    </citation>
    <scope>NUCLEOTIDE SEQUENCE [LARGE SCALE GENOMIC DNA]</scope>
    <source>
        <strain evidence="1 2">BiD32</strain>
    </source>
</reference>
<protein>
    <submittedName>
        <fullName evidence="1">Uncharacterized protein</fullName>
    </submittedName>
</protein>
<evidence type="ECO:0000313" key="1">
    <source>
        <dbReference type="EMBL" id="CCW16732.1"/>
    </source>
</evidence>
<name>N1MMB7_9SPHN</name>
<dbReference type="AlphaFoldDB" id="N1MMB7"/>
<dbReference type="EMBL" id="CAVK010000055">
    <property type="protein sequence ID" value="CCW16732.1"/>
    <property type="molecule type" value="Genomic_DNA"/>
</dbReference>
<reference evidence="2" key="2">
    <citation type="submission" date="2013-04" db="EMBL/GenBank/DDBJ databases">
        <title>Bisphenol A degrading Sphingobium sp. strain BiD32.</title>
        <authorList>
            <person name="Nielsen J.L."/>
            <person name="Zhou N.A."/>
            <person name="Kjeldal H."/>
        </authorList>
    </citation>
    <scope>NUCLEOTIDE SEQUENCE [LARGE SCALE GENOMIC DNA]</scope>
    <source>
        <strain evidence="2">BiD32</strain>
    </source>
</reference>
<comment type="caution">
    <text evidence="1">The sequence shown here is derived from an EMBL/GenBank/DDBJ whole genome shotgun (WGS) entry which is preliminary data.</text>
</comment>
<proteinExistence type="predicted"/>
<organism evidence="1 2">
    <name type="scientific">Sphingobium indicum BiD32</name>
    <dbReference type="NCBI Taxonomy" id="1301087"/>
    <lineage>
        <taxon>Bacteria</taxon>
        <taxon>Pseudomonadati</taxon>
        <taxon>Pseudomonadota</taxon>
        <taxon>Alphaproteobacteria</taxon>
        <taxon>Sphingomonadales</taxon>
        <taxon>Sphingomonadaceae</taxon>
        <taxon>Sphingobium</taxon>
    </lineage>
</organism>